<gene>
    <name evidence="1" type="ORF">M9R32_02495</name>
</gene>
<sequence length="101" mass="12076">MGLDIYFYDKDNKEYFLAEISKKLHNQIFYKNVSSEQWGILSKIKHYYGIEVNLNRDQIIEFIERLEAIKSNIPDEFTNEIDELKSILSNKEYRYITIAGD</sequence>
<keyword evidence="2" id="KW-1185">Reference proteome</keyword>
<accession>A0A9X3LFM2</accession>
<evidence type="ECO:0000313" key="1">
    <source>
        <dbReference type="EMBL" id="MCZ8536061.1"/>
    </source>
</evidence>
<organism evidence="1 2">
    <name type="scientific">Paenisporosarcina quisquiliarum</name>
    <dbReference type="NCBI Taxonomy" id="365346"/>
    <lineage>
        <taxon>Bacteria</taxon>
        <taxon>Bacillati</taxon>
        <taxon>Bacillota</taxon>
        <taxon>Bacilli</taxon>
        <taxon>Bacillales</taxon>
        <taxon>Caryophanaceae</taxon>
        <taxon>Paenisporosarcina</taxon>
    </lineage>
</organism>
<proteinExistence type="predicted"/>
<evidence type="ECO:0000313" key="2">
    <source>
        <dbReference type="Proteomes" id="UP001152173"/>
    </source>
</evidence>
<name>A0A9X3LFM2_9BACL</name>
<dbReference type="Proteomes" id="UP001152173">
    <property type="component" value="Unassembled WGS sequence"/>
</dbReference>
<dbReference type="AlphaFoldDB" id="A0A9X3LFM2"/>
<comment type="caution">
    <text evidence="1">The sequence shown here is derived from an EMBL/GenBank/DDBJ whole genome shotgun (WGS) entry which is preliminary data.</text>
</comment>
<protein>
    <submittedName>
        <fullName evidence="1">Uncharacterized protein</fullName>
    </submittedName>
</protein>
<reference evidence="1" key="1">
    <citation type="submission" date="2022-05" db="EMBL/GenBank/DDBJ databases">
        <authorList>
            <person name="Colautti A."/>
            <person name="Iacumin L."/>
        </authorList>
    </citation>
    <scope>NUCLEOTIDE SEQUENCE</scope>
    <source>
        <strain evidence="1">SK 55</strain>
    </source>
</reference>
<dbReference type="EMBL" id="JAMKBJ010000002">
    <property type="protein sequence ID" value="MCZ8536061.1"/>
    <property type="molecule type" value="Genomic_DNA"/>
</dbReference>
<dbReference type="RefSeq" id="WP_269925173.1">
    <property type="nucleotide sequence ID" value="NZ_JAMKBJ010000002.1"/>
</dbReference>